<reference evidence="2" key="1">
    <citation type="submission" date="2022-11" db="EMBL/GenBank/DDBJ databases">
        <authorList>
            <person name="Petersen C."/>
        </authorList>
    </citation>
    <scope>NUCLEOTIDE SEQUENCE</scope>
    <source>
        <strain evidence="2">IBT 22155</strain>
    </source>
</reference>
<dbReference type="EMBL" id="JAPQKL010000005">
    <property type="protein sequence ID" value="KAJ5131076.1"/>
    <property type="molecule type" value="Genomic_DNA"/>
</dbReference>
<feature type="compositionally biased region" description="Basic and acidic residues" evidence="1">
    <location>
        <begin position="166"/>
        <end position="175"/>
    </location>
</feature>
<dbReference type="RefSeq" id="XP_056521455.1">
    <property type="nucleotide sequence ID" value="XM_056667859.1"/>
</dbReference>
<protein>
    <submittedName>
        <fullName evidence="2">Uncharacterized protein</fullName>
    </submittedName>
</protein>
<comment type="caution">
    <text evidence="2">The sequence shown here is derived from an EMBL/GenBank/DDBJ whole genome shotgun (WGS) entry which is preliminary data.</text>
</comment>
<evidence type="ECO:0000256" key="1">
    <source>
        <dbReference type="SAM" id="MobiDB-lite"/>
    </source>
</evidence>
<reference evidence="2" key="2">
    <citation type="journal article" date="2023" name="IMA Fungus">
        <title>Comparative genomic study of the Penicillium genus elucidates a diverse pangenome and 15 lateral gene transfer events.</title>
        <authorList>
            <person name="Petersen C."/>
            <person name="Sorensen T."/>
            <person name="Nielsen M.R."/>
            <person name="Sondergaard T.E."/>
            <person name="Sorensen J.L."/>
            <person name="Fitzpatrick D.A."/>
            <person name="Frisvad J.C."/>
            <person name="Nielsen K.L."/>
        </authorList>
    </citation>
    <scope>NUCLEOTIDE SEQUENCE</scope>
    <source>
        <strain evidence="2">IBT 22155</strain>
    </source>
</reference>
<accession>A0A9W9L1C8</accession>
<organism evidence="2 3">
    <name type="scientific">Penicillium bovifimosum</name>
    <dbReference type="NCBI Taxonomy" id="126998"/>
    <lineage>
        <taxon>Eukaryota</taxon>
        <taxon>Fungi</taxon>
        <taxon>Dikarya</taxon>
        <taxon>Ascomycota</taxon>
        <taxon>Pezizomycotina</taxon>
        <taxon>Eurotiomycetes</taxon>
        <taxon>Eurotiomycetidae</taxon>
        <taxon>Eurotiales</taxon>
        <taxon>Aspergillaceae</taxon>
        <taxon>Penicillium</taxon>
    </lineage>
</organism>
<keyword evidence="3" id="KW-1185">Reference proteome</keyword>
<sequence>MLLGTVKEFISKFPTPKLHVVVARYEGAIDNWPDSSIVIRTSGEAIPAAVASEPIPTVAASEAIPATPTPRSPSPVWVSPPTFATPPPATIIKLSSPAAATESAIRPNTRRGNAARGLKRARPQAEGTSPPEPKETESIGGWGHNGAKGDEEFREIGTLYASSTPKIDEKQDMGV</sequence>
<dbReference type="OrthoDB" id="10631516at2759"/>
<gene>
    <name evidence="2" type="ORF">N7515_007115</name>
</gene>
<feature type="region of interest" description="Disordered" evidence="1">
    <location>
        <begin position="95"/>
        <end position="175"/>
    </location>
</feature>
<dbReference type="Proteomes" id="UP001149079">
    <property type="component" value="Unassembled WGS sequence"/>
</dbReference>
<dbReference type="GeneID" id="81407029"/>
<evidence type="ECO:0000313" key="3">
    <source>
        <dbReference type="Proteomes" id="UP001149079"/>
    </source>
</evidence>
<proteinExistence type="predicted"/>
<dbReference type="AlphaFoldDB" id="A0A9W9L1C8"/>
<evidence type="ECO:0000313" key="2">
    <source>
        <dbReference type="EMBL" id="KAJ5131076.1"/>
    </source>
</evidence>
<name>A0A9W9L1C8_9EURO</name>